<keyword evidence="2" id="KW-0812">Transmembrane</keyword>
<sequence>MTRMQNILATTAALVAIVVYVGMWIGYQQDWGWLHSVDWSLLNAAHDIGVKHPVWVWFWDDVSFVLGPITWRVLGIAAAVVALVMRKVRVALLLLVCLPLDGFVTMAAKSLVGRPRPVTALVHVPSTSFPSGHVFETTASVLALLIVVMSLMGRLMRRVAVVMAVLSVLMVGIARVALNVHHPSDVLAGCALGYLYVLVVSRVLRPSVQSARQPTAKNCCTGVSDSRSLSPGQPALDEPELGAAR</sequence>
<feature type="compositionally biased region" description="Polar residues" evidence="1">
    <location>
        <begin position="215"/>
        <end position="231"/>
    </location>
</feature>
<dbReference type="InterPro" id="IPR000326">
    <property type="entry name" value="PAP2/HPO"/>
</dbReference>
<feature type="transmembrane region" description="Helical" evidence="2">
    <location>
        <begin position="7"/>
        <end position="27"/>
    </location>
</feature>
<keyword evidence="2" id="KW-0472">Membrane</keyword>
<feature type="region of interest" description="Disordered" evidence="1">
    <location>
        <begin position="215"/>
        <end position="245"/>
    </location>
</feature>
<keyword evidence="2" id="KW-1133">Transmembrane helix</keyword>
<feature type="transmembrane region" description="Helical" evidence="2">
    <location>
        <begin position="159"/>
        <end position="180"/>
    </location>
</feature>
<protein>
    <submittedName>
        <fullName evidence="4">Phosphatase PAP2 family protein</fullName>
    </submittedName>
</protein>
<evidence type="ECO:0000313" key="5">
    <source>
        <dbReference type="Proteomes" id="UP000258522"/>
    </source>
</evidence>
<feature type="transmembrane region" description="Helical" evidence="2">
    <location>
        <begin position="62"/>
        <end position="84"/>
    </location>
</feature>
<dbReference type="Proteomes" id="UP000258522">
    <property type="component" value="Unassembled WGS sequence"/>
</dbReference>
<dbReference type="CDD" id="cd03392">
    <property type="entry name" value="PAP2_like_2"/>
    <property type="match status" value="1"/>
</dbReference>
<dbReference type="PANTHER" id="PTHR14969:SF13">
    <property type="entry name" value="AT30094P"/>
    <property type="match status" value="1"/>
</dbReference>
<name>A0A3E1HE59_9MYCO</name>
<gene>
    <name evidence="4" type="ORF">MUBE_12540</name>
</gene>
<feature type="transmembrane region" description="Helical" evidence="2">
    <location>
        <begin position="186"/>
        <end position="204"/>
    </location>
</feature>
<dbReference type="EMBL" id="QAYL01000025">
    <property type="protein sequence ID" value="RFD24713.1"/>
    <property type="molecule type" value="Genomic_DNA"/>
</dbReference>
<dbReference type="Gene3D" id="1.20.144.10">
    <property type="entry name" value="Phosphatidic acid phosphatase type 2/haloperoxidase"/>
    <property type="match status" value="1"/>
</dbReference>
<evidence type="ECO:0000313" key="4">
    <source>
        <dbReference type="EMBL" id="RFD24713.1"/>
    </source>
</evidence>
<accession>A0A3E1HE59</accession>
<dbReference type="InterPro" id="IPR036938">
    <property type="entry name" value="PAP2/HPO_sf"/>
</dbReference>
<dbReference type="PANTHER" id="PTHR14969">
    <property type="entry name" value="SPHINGOSINE-1-PHOSPHATE PHOSPHOHYDROLASE"/>
    <property type="match status" value="1"/>
</dbReference>
<feature type="domain" description="Phosphatidic acid phosphatase type 2/haloperoxidase" evidence="3">
    <location>
        <begin position="88"/>
        <end position="201"/>
    </location>
</feature>
<evidence type="ECO:0000256" key="2">
    <source>
        <dbReference type="SAM" id="Phobius"/>
    </source>
</evidence>
<keyword evidence="5" id="KW-1185">Reference proteome</keyword>
<feature type="transmembrane region" description="Helical" evidence="2">
    <location>
        <begin position="91"/>
        <end position="112"/>
    </location>
</feature>
<organism evidence="4 5">
    <name type="scientific">Mycobacterium uberis</name>
    <dbReference type="NCBI Taxonomy" id="2162698"/>
    <lineage>
        <taxon>Bacteria</taxon>
        <taxon>Bacillati</taxon>
        <taxon>Actinomycetota</taxon>
        <taxon>Actinomycetes</taxon>
        <taxon>Mycobacteriales</taxon>
        <taxon>Mycobacteriaceae</taxon>
        <taxon>Mycobacterium</taxon>
    </lineage>
</organism>
<dbReference type="SUPFAM" id="SSF48317">
    <property type="entry name" value="Acid phosphatase/Vanadium-dependent haloperoxidase"/>
    <property type="match status" value="1"/>
</dbReference>
<dbReference type="RefSeq" id="WP_116540816.1">
    <property type="nucleotide sequence ID" value="NZ_QAYL01000025.1"/>
</dbReference>
<feature type="transmembrane region" description="Helical" evidence="2">
    <location>
        <begin position="132"/>
        <end position="152"/>
    </location>
</feature>
<proteinExistence type="predicted"/>
<dbReference type="OrthoDB" id="5289372at2"/>
<evidence type="ECO:0000256" key="1">
    <source>
        <dbReference type="SAM" id="MobiDB-lite"/>
    </source>
</evidence>
<dbReference type="Pfam" id="PF01569">
    <property type="entry name" value="PAP2"/>
    <property type="match status" value="1"/>
</dbReference>
<reference evidence="4 5" key="1">
    <citation type="submission" date="2018-07" db="EMBL/GenBank/DDBJ databases">
        <title>Whole genome sequence of Mycobacterium uberis.</title>
        <authorList>
            <person name="Benjak A."/>
        </authorList>
    </citation>
    <scope>NUCLEOTIDE SEQUENCE [LARGE SCALE GENOMIC DNA]</scope>
    <source>
        <strain evidence="4 5">Jura</strain>
    </source>
</reference>
<dbReference type="SMART" id="SM00014">
    <property type="entry name" value="acidPPc"/>
    <property type="match status" value="1"/>
</dbReference>
<evidence type="ECO:0000259" key="3">
    <source>
        <dbReference type="SMART" id="SM00014"/>
    </source>
</evidence>
<dbReference type="AlphaFoldDB" id="A0A3E1HE59"/>
<comment type="caution">
    <text evidence="4">The sequence shown here is derived from an EMBL/GenBank/DDBJ whole genome shotgun (WGS) entry which is preliminary data.</text>
</comment>